<keyword evidence="2" id="KW-0804">Transcription</keyword>
<dbReference type="GO" id="GO:0003676">
    <property type="term" value="F:nucleic acid binding"/>
    <property type="evidence" value="ECO:0007669"/>
    <property type="project" value="InterPro"/>
</dbReference>
<dbReference type="EMBL" id="JADFTS010000004">
    <property type="protein sequence ID" value="KAF9610636.1"/>
    <property type="molecule type" value="Genomic_DNA"/>
</dbReference>
<feature type="signal peptide" evidence="4">
    <location>
        <begin position="1"/>
        <end position="20"/>
    </location>
</feature>
<keyword evidence="6" id="KW-1185">Reference proteome</keyword>
<evidence type="ECO:0000256" key="1">
    <source>
        <dbReference type="ARBA" id="ARBA00007692"/>
    </source>
</evidence>
<keyword evidence="2" id="KW-0805">Transcription regulation</keyword>
<dbReference type="GO" id="GO:0006353">
    <property type="term" value="P:DNA-templated transcription termination"/>
    <property type="evidence" value="ECO:0007669"/>
    <property type="project" value="UniProtKB-KW"/>
</dbReference>
<dbReference type="InterPro" id="IPR003690">
    <property type="entry name" value="MTERF"/>
</dbReference>
<evidence type="ECO:0000256" key="2">
    <source>
        <dbReference type="ARBA" id="ARBA00022472"/>
    </source>
</evidence>
<evidence type="ECO:0000256" key="3">
    <source>
        <dbReference type="ARBA" id="ARBA00022946"/>
    </source>
</evidence>
<dbReference type="AlphaFoldDB" id="A0A835I3K1"/>
<evidence type="ECO:0000313" key="5">
    <source>
        <dbReference type="EMBL" id="KAF9610636.1"/>
    </source>
</evidence>
<dbReference type="Gene3D" id="1.25.70.10">
    <property type="entry name" value="Transcription termination factor 3, mitochondrial"/>
    <property type="match status" value="1"/>
</dbReference>
<name>A0A835I3K1_9MAGN</name>
<dbReference type="InterPro" id="IPR038538">
    <property type="entry name" value="MTERF_sf"/>
</dbReference>
<accession>A0A835I3K1</accession>
<keyword evidence="3" id="KW-0809">Transit peptide</keyword>
<keyword evidence="2" id="KW-0806">Transcription termination</keyword>
<dbReference type="Pfam" id="PF02536">
    <property type="entry name" value="mTERF"/>
    <property type="match status" value="1"/>
</dbReference>
<comment type="caution">
    <text evidence="5">The sequence shown here is derived from an EMBL/GenBank/DDBJ whole genome shotgun (WGS) entry which is preliminary data.</text>
</comment>
<feature type="chain" id="PRO_5032934620" evidence="4">
    <location>
        <begin position="21"/>
        <end position="123"/>
    </location>
</feature>
<protein>
    <submittedName>
        <fullName evidence="5">Uncharacterized protein</fullName>
    </submittedName>
</protein>
<evidence type="ECO:0000313" key="6">
    <source>
        <dbReference type="Proteomes" id="UP000631114"/>
    </source>
</evidence>
<organism evidence="5 6">
    <name type="scientific">Coptis chinensis</name>
    <dbReference type="NCBI Taxonomy" id="261450"/>
    <lineage>
        <taxon>Eukaryota</taxon>
        <taxon>Viridiplantae</taxon>
        <taxon>Streptophyta</taxon>
        <taxon>Embryophyta</taxon>
        <taxon>Tracheophyta</taxon>
        <taxon>Spermatophyta</taxon>
        <taxon>Magnoliopsida</taxon>
        <taxon>Ranunculales</taxon>
        <taxon>Ranunculaceae</taxon>
        <taxon>Coptidoideae</taxon>
        <taxon>Coptis</taxon>
    </lineage>
</organism>
<proteinExistence type="inferred from homology"/>
<evidence type="ECO:0000256" key="4">
    <source>
        <dbReference type="SAM" id="SignalP"/>
    </source>
</evidence>
<comment type="similarity">
    <text evidence="1">Belongs to the mTERF family.</text>
</comment>
<reference evidence="5 6" key="1">
    <citation type="submission" date="2020-10" db="EMBL/GenBank/DDBJ databases">
        <title>The Coptis chinensis genome and diversification of protoberbering-type alkaloids.</title>
        <authorList>
            <person name="Wang B."/>
            <person name="Shu S."/>
            <person name="Song C."/>
            <person name="Liu Y."/>
        </authorList>
    </citation>
    <scope>NUCLEOTIDE SEQUENCE [LARGE SCALE GENOMIC DNA]</scope>
    <source>
        <strain evidence="5">HL-2020</strain>
        <tissue evidence="5">Leaf</tissue>
    </source>
</reference>
<sequence>MVPWTHYSFLQMVMLTLINCLKYKSFSDQQIKKLAFLCLELFSTLHAIFGYSIENNLKGKVEYLVEEMERRVVEELKVFLQYFAFSLDTRTVPRHLHLKERNLDLSLQRMLLWSDQRFYAKWK</sequence>
<dbReference type="Proteomes" id="UP000631114">
    <property type="component" value="Unassembled WGS sequence"/>
</dbReference>
<keyword evidence="4" id="KW-0732">Signal</keyword>
<gene>
    <name evidence="5" type="ORF">IFM89_023822</name>
</gene>
<dbReference type="SMART" id="SM00733">
    <property type="entry name" value="Mterf"/>
    <property type="match status" value="2"/>
</dbReference>